<feature type="domain" description="DUF4422" evidence="1">
    <location>
        <begin position="2"/>
        <end position="226"/>
    </location>
</feature>
<evidence type="ECO:0000313" key="3">
    <source>
        <dbReference type="Proteomes" id="UP000196560"/>
    </source>
</evidence>
<gene>
    <name evidence="2" type="ORF">B5G21_01405</name>
</gene>
<protein>
    <recommendedName>
        <fullName evidence="1">DUF4422 domain-containing protein</fullName>
    </recommendedName>
</protein>
<dbReference type="InterPro" id="IPR025536">
    <property type="entry name" value="DUF4422"/>
</dbReference>
<comment type="caution">
    <text evidence="2">The sequence shown here is derived from an EMBL/GenBank/DDBJ whole genome shotgun (WGS) entry which is preliminary data.</text>
</comment>
<name>A0A1Y3U921_9ACTN</name>
<accession>A0A1Y3U921</accession>
<dbReference type="AlphaFoldDB" id="A0A1Y3U921"/>
<evidence type="ECO:0000259" key="1">
    <source>
        <dbReference type="Pfam" id="PF14393"/>
    </source>
</evidence>
<evidence type="ECO:0000313" key="2">
    <source>
        <dbReference type="EMBL" id="OUN44615.1"/>
    </source>
</evidence>
<organism evidence="2 3">
    <name type="scientific">Enorma massiliensis</name>
    <dbReference type="NCBI Taxonomy" id="1472761"/>
    <lineage>
        <taxon>Bacteria</taxon>
        <taxon>Bacillati</taxon>
        <taxon>Actinomycetota</taxon>
        <taxon>Coriobacteriia</taxon>
        <taxon>Coriobacteriales</taxon>
        <taxon>Coriobacteriaceae</taxon>
        <taxon>Enorma</taxon>
    </lineage>
</organism>
<dbReference type="EMBL" id="NFHO01000001">
    <property type="protein sequence ID" value="OUN44615.1"/>
    <property type="molecule type" value="Genomic_DNA"/>
</dbReference>
<dbReference type="Proteomes" id="UP000196560">
    <property type="component" value="Unassembled WGS sequence"/>
</dbReference>
<dbReference type="Pfam" id="PF14393">
    <property type="entry name" value="DUF4422"/>
    <property type="match status" value="1"/>
</dbReference>
<proteinExistence type="predicted"/>
<keyword evidence="3" id="KW-1185">Reference proteome</keyword>
<dbReference type="RefSeq" id="WP_087185710.1">
    <property type="nucleotide sequence ID" value="NZ_NFHO01000001.1"/>
</dbReference>
<sequence>MKVYIAAHAYCEVPHPYPYQPLFVGAYKLPKNERKPDWEFDDGFLGNISENNSTYCELTGLKWIWKKTQEDIVGLVHYRRFLASPLSPSNQPYPLSEQEIRNILEGHDCIVAQKAFLHDGSKNCSVAKHYRIHHSSTDLIKAKMVIGRYYPEYSDAFDKVMRNEFLSPFNIIICNRQLFNAYAQWLFGVEHRLAQAIDPLADRPPYQQRVFGFLAERLLNVYIVKHNLSAFACKVFNPMDPTRCTPGMSTPLQYEAITNPTGLEHLSKVRDGIDYSPVFDYSFYFNNYRDIAAAFSENPSLALDHFLINGAREGRVAHPNFSITSYVNGNPHLWLKYDNPIAIVRHYLDDEGDRRHAIGYENLLCSPGTTIERNSSPASRIKRLRLERWTNEAESKPVLDGGL</sequence>
<reference evidence="3" key="1">
    <citation type="submission" date="2017-04" db="EMBL/GenBank/DDBJ databases">
        <title>Function of individual gut microbiota members based on whole genome sequencing of pure cultures obtained from chicken caecum.</title>
        <authorList>
            <person name="Medvecky M."/>
            <person name="Cejkova D."/>
            <person name="Polansky O."/>
            <person name="Karasova D."/>
            <person name="Kubasova T."/>
            <person name="Cizek A."/>
            <person name="Rychlik I."/>
        </authorList>
    </citation>
    <scope>NUCLEOTIDE SEQUENCE [LARGE SCALE GENOMIC DNA]</scope>
    <source>
        <strain evidence="3">An70</strain>
    </source>
</reference>